<reference evidence="2 3" key="1">
    <citation type="submission" date="2021-06" db="EMBL/GenBank/DDBJ databases">
        <title>Caerostris extrusa draft genome.</title>
        <authorList>
            <person name="Kono N."/>
            <person name="Arakawa K."/>
        </authorList>
    </citation>
    <scope>NUCLEOTIDE SEQUENCE [LARGE SCALE GENOMIC DNA]</scope>
</reference>
<sequence>MPPSPNKQAGEKIRQATSKVASVADPNKGRTGQRRMRTACDMNVSPNIARVRQSQDCKRFIKFKTAHMQTDFAFYDGRNAFPEINALGEINLAKVGKEQKHEIDVPTYQQRKQKIPCSGRRENGI</sequence>
<name>A0AAV4RN10_CAEEX</name>
<accession>A0AAV4RN10</accession>
<keyword evidence="3" id="KW-1185">Reference proteome</keyword>
<proteinExistence type="predicted"/>
<evidence type="ECO:0000313" key="2">
    <source>
        <dbReference type="EMBL" id="GIY21522.1"/>
    </source>
</evidence>
<protein>
    <submittedName>
        <fullName evidence="2">Uncharacterized protein</fullName>
    </submittedName>
</protein>
<evidence type="ECO:0000313" key="3">
    <source>
        <dbReference type="Proteomes" id="UP001054945"/>
    </source>
</evidence>
<gene>
    <name evidence="2" type="ORF">CEXT_96631</name>
</gene>
<feature type="region of interest" description="Disordered" evidence="1">
    <location>
        <begin position="1"/>
        <end position="36"/>
    </location>
</feature>
<dbReference type="AlphaFoldDB" id="A0AAV4RN10"/>
<evidence type="ECO:0000256" key="1">
    <source>
        <dbReference type="SAM" id="MobiDB-lite"/>
    </source>
</evidence>
<comment type="caution">
    <text evidence="2">The sequence shown here is derived from an EMBL/GenBank/DDBJ whole genome shotgun (WGS) entry which is preliminary data.</text>
</comment>
<organism evidence="2 3">
    <name type="scientific">Caerostris extrusa</name>
    <name type="common">Bark spider</name>
    <name type="synonym">Caerostris bankana</name>
    <dbReference type="NCBI Taxonomy" id="172846"/>
    <lineage>
        <taxon>Eukaryota</taxon>
        <taxon>Metazoa</taxon>
        <taxon>Ecdysozoa</taxon>
        <taxon>Arthropoda</taxon>
        <taxon>Chelicerata</taxon>
        <taxon>Arachnida</taxon>
        <taxon>Araneae</taxon>
        <taxon>Araneomorphae</taxon>
        <taxon>Entelegynae</taxon>
        <taxon>Araneoidea</taxon>
        <taxon>Araneidae</taxon>
        <taxon>Caerostris</taxon>
    </lineage>
</organism>
<dbReference type="Proteomes" id="UP001054945">
    <property type="component" value="Unassembled WGS sequence"/>
</dbReference>
<dbReference type="EMBL" id="BPLR01008027">
    <property type="protein sequence ID" value="GIY21522.1"/>
    <property type="molecule type" value="Genomic_DNA"/>
</dbReference>